<dbReference type="AlphaFoldDB" id="A0AAV8RKG5"/>
<keyword evidence="2" id="KW-1185">Reference proteome</keyword>
<protein>
    <submittedName>
        <fullName evidence="1">Uncharacterized protein</fullName>
    </submittedName>
</protein>
<dbReference type="EMBL" id="JAQQAF010000003">
    <property type="protein sequence ID" value="KAJ8499573.1"/>
    <property type="molecule type" value="Genomic_DNA"/>
</dbReference>
<gene>
    <name evidence="1" type="ORF">OPV22_010125</name>
</gene>
<evidence type="ECO:0000313" key="1">
    <source>
        <dbReference type="EMBL" id="KAJ8499573.1"/>
    </source>
</evidence>
<reference evidence="1 2" key="1">
    <citation type="submission" date="2022-12" db="EMBL/GenBank/DDBJ databases">
        <title>Chromosome-scale assembly of the Ensete ventricosum genome.</title>
        <authorList>
            <person name="Dussert Y."/>
            <person name="Stocks J."/>
            <person name="Wendawek A."/>
            <person name="Woldeyes F."/>
            <person name="Nichols R.A."/>
            <person name="Borrell J.S."/>
        </authorList>
    </citation>
    <scope>NUCLEOTIDE SEQUENCE [LARGE SCALE GENOMIC DNA]</scope>
    <source>
        <strain evidence="2">cv. Maze</strain>
        <tissue evidence="1">Seeds</tissue>
    </source>
</reference>
<proteinExistence type="predicted"/>
<dbReference type="Proteomes" id="UP001222027">
    <property type="component" value="Unassembled WGS sequence"/>
</dbReference>
<dbReference type="SUPFAM" id="SSF50685">
    <property type="entry name" value="Barwin-like endoglucanases"/>
    <property type="match status" value="1"/>
</dbReference>
<accession>A0AAV8RKG5</accession>
<sequence length="95" mass="10339">MFQQHQISTEMVLVAYRHVILHQVRCTDANRCSNDGVTVTITDSGARGGADFILSQHAFARMGQIADAGAPLFVARCGRRRVPEVFAAGLSHRDG</sequence>
<name>A0AAV8RKG5_ENSVE</name>
<dbReference type="Gene3D" id="2.40.40.10">
    <property type="entry name" value="RlpA-like domain"/>
    <property type="match status" value="1"/>
</dbReference>
<comment type="caution">
    <text evidence="1">The sequence shown here is derived from an EMBL/GenBank/DDBJ whole genome shotgun (WGS) entry which is preliminary data.</text>
</comment>
<dbReference type="InterPro" id="IPR036908">
    <property type="entry name" value="RlpA-like_sf"/>
</dbReference>
<organism evidence="1 2">
    <name type="scientific">Ensete ventricosum</name>
    <name type="common">Abyssinian banana</name>
    <name type="synonym">Musa ensete</name>
    <dbReference type="NCBI Taxonomy" id="4639"/>
    <lineage>
        <taxon>Eukaryota</taxon>
        <taxon>Viridiplantae</taxon>
        <taxon>Streptophyta</taxon>
        <taxon>Embryophyta</taxon>
        <taxon>Tracheophyta</taxon>
        <taxon>Spermatophyta</taxon>
        <taxon>Magnoliopsida</taxon>
        <taxon>Liliopsida</taxon>
        <taxon>Zingiberales</taxon>
        <taxon>Musaceae</taxon>
        <taxon>Ensete</taxon>
    </lineage>
</organism>
<evidence type="ECO:0000313" key="2">
    <source>
        <dbReference type="Proteomes" id="UP001222027"/>
    </source>
</evidence>